<reference evidence="5" key="1">
    <citation type="submission" date="2012-12" db="EMBL/GenBank/DDBJ databases">
        <title>De novo characterization of Leptinotarsa decemlineata transcriptome and identification of its candidate seminal fluid protein genes.</title>
        <authorList>
            <person name="Wan P.-J."/>
        </authorList>
    </citation>
    <scope>NUCLEOTIDE SEQUENCE</scope>
</reference>
<evidence type="ECO:0000256" key="2">
    <source>
        <dbReference type="ARBA" id="ARBA00022900"/>
    </source>
</evidence>
<feature type="non-terminal residue" evidence="5">
    <location>
        <position position="1"/>
    </location>
</feature>
<dbReference type="GO" id="GO:0004867">
    <property type="term" value="F:serine-type endopeptidase inhibitor activity"/>
    <property type="evidence" value="ECO:0007669"/>
    <property type="project" value="UniProtKB-KW"/>
</dbReference>
<dbReference type="SMART" id="SM00093">
    <property type="entry name" value="SERPIN"/>
    <property type="match status" value="1"/>
</dbReference>
<dbReference type="Gene3D" id="3.30.497.10">
    <property type="entry name" value="Antithrombin, subunit I, domain 2"/>
    <property type="match status" value="1"/>
</dbReference>
<dbReference type="InterPro" id="IPR023796">
    <property type="entry name" value="Serpin_dom"/>
</dbReference>
<organism evidence="5">
    <name type="scientific">Leptinotarsa decemlineata</name>
    <name type="common">Colorado potato beetle</name>
    <name type="synonym">Doryphora decemlineata</name>
    <dbReference type="NCBI Taxonomy" id="7539"/>
    <lineage>
        <taxon>Eukaryota</taxon>
        <taxon>Metazoa</taxon>
        <taxon>Ecdysozoa</taxon>
        <taxon>Arthropoda</taxon>
        <taxon>Hexapoda</taxon>
        <taxon>Insecta</taxon>
        <taxon>Pterygota</taxon>
        <taxon>Neoptera</taxon>
        <taxon>Endopterygota</taxon>
        <taxon>Coleoptera</taxon>
        <taxon>Polyphaga</taxon>
        <taxon>Cucujiformia</taxon>
        <taxon>Chrysomeloidea</taxon>
        <taxon>Chrysomelidae</taxon>
        <taxon>Chrysomelinae</taxon>
        <taxon>Doryphorini</taxon>
        <taxon>Leptinotarsa</taxon>
    </lineage>
</organism>
<accession>V9PBD7</accession>
<dbReference type="PANTHER" id="PTHR11461:SF367">
    <property type="entry name" value="GH21475P-RELATED"/>
    <property type="match status" value="1"/>
</dbReference>
<evidence type="ECO:0000259" key="4">
    <source>
        <dbReference type="SMART" id="SM00093"/>
    </source>
</evidence>
<feature type="domain" description="Serpin" evidence="4">
    <location>
        <begin position="58"/>
        <end position="264"/>
    </location>
</feature>
<feature type="non-terminal residue" evidence="5">
    <location>
        <position position="264"/>
    </location>
</feature>
<evidence type="ECO:0000256" key="3">
    <source>
        <dbReference type="RuleBase" id="RU000411"/>
    </source>
</evidence>
<dbReference type="SUPFAM" id="SSF56574">
    <property type="entry name" value="Serpins"/>
    <property type="match status" value="1"/>
</dbReference>
<comment type="similarity">
    <text evidence="3">Belongs to the serpin family.</text>
</comment>
<dbReference type="GO" id="GO:0005615">
    <property type="term" value="C:extracellular space"/>
    <property type="evidence" value="ECO:0007669"/>
    <property type="project" value="InterPro"/>
</dbReference>
<dbReference type="InterPro" id="IPR042185">
    <property type="entry name" value="Serpin_sf_2"/>
</dbReference>
<dbReference type="EMBL" id="KC282409">
    <property type="protein sequence ID" value="AGX25166.1"/>
    <property type="molecule type" value="mRNA"/>
</dbReference>
<dbReference type="AlphaFoldDB" id="V9PBD7"/>
<keyword evidence="2" id="KW-0722">Serine protease inhibitor</keyword>
<evidence type="ECO:0000256" key="1">
    <source>
        <dbReference type="ARBA" id="ARBA00022690"/>
    </source>
</evidence>
<dbReference type="PANTHER" id="PTHR11461">
    <property type="entry name" value="SERINE PROTEASE INHIBITOR, SERPIN"/>
    <property type="match status" value="1"/>
</dbReference>
<dbReference type="InterPro" id="IPR000215">
    <property type="entry name" value="Serpin_fam"/>
</dbReference>
<keyword evidence="1" id="KW-0646">Protease inhibitor</keyword>
<name>V9PBD7_LEPDE</name>
<protein>
    <submittedName>
        <fullName evidence="5">Serpin peptidase inhibitor</fullName>
    </submittedName>
</protein>
<dbReference type="Gene3D" id="2.30.39.10">
    <property type="entry name" value="Alpha-1-antitrypsin, domain 1"/>
    <property type="match status" value="1"/>
</dbReference>
<dbReference type="InterPro" id="IPR042178">
    <property type="entry name" value="Serpin_sf_1"/>
</dbReference>
<proteinExistence type="evidence at transcript level"/>
<dbReference type="InterPro" id="IPR036186">
    <property type="entry name" value="Serpin_sf"/>
</dbReference>
<dbReference type="Pfam" id="PF00079">
    <property type="entry name" value="Serpin"/>
    <property type="match status" value="1"/>
</dbReference>
<evidence type="ECO:0000313" key="5">
    <source>
        <dbReference type="EMBL" id="AGX25166.1"/>
    </source>
</evidence>
<sequence length="264" mass="29746">QNVIRRGSLLYLITHYCITSVRSAMKSTIYSMVLISALGKYSNSQSFDVGESLNSFGLSLLGETIKQTDSSLNVALSTYTVWALMTVISEGSRENTARQLKTTLGLPSDKNLLRNNFKNMTEIIRAKSDGVDLELNTAIFTNGDFDLKTGFKNISKQYYNVSVNPVNFRKPINAAEVINKYVARATGNRISTFIEPADVKYAQVFLASILYFKGRWNKPFNKNATNLDSFYDEKNNKIGEVEMMYQMGSFPYSRMENLNSNVVE</sequence>
<dbReference type="OrthoDB" id="671595at2759"/>